<evidence type="ECO:0000313" key="2">
    <source>
        <dbReference type="Proteomes" id="UP000321304"/>
    </source>
</evidence>
<accession>A0A560LCA7</accession>
<dbReference type="RefSeq" id="WP_208764069.1">
    <property type="nucleotide sequence ID" value="NZ_VITY01000011.1"/>
</dbReference>
<sequence>MPDPFTPAFTEDAGKKDQWTAFTKQVAVDSGPITDVAKTLAEFLLLRAKEALAPKDGEKAT</sequence>
<gene>
    <name evidence="1" type="ORF">FBZ93_111250</name>
</gene>
<dbReference type="Proteomes" id="UP000321304">
    <property type="component" value="Unassembled WGS sequence"/>
</dbReference>
<organism evidence="1 2">
    <name type="scientific">Bradyrhizobium macuxiense</name>
    <dbReference type="NCBI Taxonomy" id="1755647"/>
    <lineage>
        <taxon>Bacteria</taxon>
        <taxon>Pseudomonadati</taxon>
        <taxon>Pseudomonadota</taxon>
        <taxon>Alphaproteobacteria</taxon>
        <taxon>Hyphomicrobiales</taxon>
        <taxon>Nitrobacteraceae</taxon>
        <taxon>Bradyrhizobium</taxon>
    </lineage>
</organism>
<keyword evidence="2" id="KW-1185">Reference proteome</keyword>
<proteinExistence type="predicted"/>
<name>A0A560LCA7_9BRAD</name>
<reference evidence="1 2" key="1">
    <citation type="submission" date="2019-06" db="EMBL/GenBank/DDBJ databases">
        <title>Genomic Encyclopedia of Type Strains, Phase IV (KMG-V): Genome sequencing to study the core and pangenomes of soil and plant-associated prokaryotes.</title>
        <authorList>
            <person name="Whitman W."/>
        </authorList>
    </citation>
    <scope>NUCLEOTIDE SEQUENCE [LARGE SCALE GENOMIC DNA]</scope>
    <source>
        <strain evidence="1 2">BR 10355</strain>
    </source>
</reference>
<comment type="caution">
    <text evidence="1">The sequence shown here is derived from an EMBL/GenBank/DDBJ whole genome shotgun (WGS) entry which is preliminary data.</text>
</comment>
<evidence type="ECO:0000313" key="1">
    <source>
        <dbReference type="EMBL" id="TWB93211.1"/>
    </source>
</evidence>
<protein>
    <submittedName>
        <fullName evidence="1">Uncharacterized protein</fullName>
    </submittedName>
</protein>
<dbReference type="EMBL" id="VITY01000011">
    <property type="protein sequence ID" value="TWB93211.1"/>
    <property type="molecule type" value="Genomic_DNA"/>
</dbReference>
<dbReference type="AlphaFoldDB" id="A0A560LCA7"/>